<organism evidence="1 2">
    <name type="scientific">Zarea fungicola</name>
    <dbReference type="NCBI Taxonomy" id="93591"/>
    <lineage>
        <taxon>Eukaryota</taxon>
        <taxon>Fungi</taxon>
        <taxon>Dikarya</taxon>
        <taxon>Ascomycota</taxon>
        <taxon>Pezizomycotina</taxon>
        <taxon>Sordariomycetes</taxon>
        <taxon>Hypocreomycetidae</taxon>
        <taxon>Hypocreales</taxon>
        <taxon>Cordycipitaceae</taxon>
        <taxon>Zarea</taxon>
    </lineage>
</organism>
<protein>
    <submittedName>
        <fullName evidence="1">Uncharacterized protein</fullName>
    </submittedName>
</protein>
<evidence type="ECO:0000313" key="1">
    <source>
        <dbReference type="EMBL" id="KAJ2972736.1"/>
    </source>
</evidence>
<proteinExistence type="predicted"/>
<dbReference type="EMBL" id="JANJQO010001092">
    <property type="protein sequence ID" value="KAJ2972736.1"/>
    <property type="molecule type" value="Genomic_DNA"/>
</dbReference>
<gene>
    <name evidence="1" type="ORF">NQ176_g6987</name>
</gene>
<name>A0ACC1N1L6_9HYPO</name>
<reference evidence="1" key="1">
    <citation type="submission" date="2022-08" db="EMBL/GenBank/DDBJ databases">
        <title>Genome Sequence of Lecanicillium fungicola.</title>
        <authorList>
            <person name="Buettner E."/>
        </authorList>
    </citation>
    <scope>NUCLEOTIDE SEQUENCE</scope>
    <source>
        <strain evidence="1">Babe33</strain>
    </source>
</reference>
<accession>A0ACC1N1L6</accession>
<comment type="caution">
    <text evidence="1">The sequence shown here is derived from an EMBL/GenBank/DDBJ whole genome shotgun (WGS) entry which is preliminary data.</text>
</comment>
<keyword evidence="2" id="KW-1185">Reference proteome</keyword>
<evidence type="ECO:0000313" key="2">
    <source>
        <dbReference type="Proteomes" id="UP001143910"/>
    </source>
</evidence>
<sequence length="137" mass="14454">MAGTMRAVGTIPESEASPQPWRLTCLTHPTGLRRLLTILAYTDIQGGKGAVDALFINPETPKPVPAAGQAIVKIKAFGINRMDIIQRNGNYPVPPQAPATLGVEFAGHIESFGDGEHGSFKIGDEVFGLAYGGRLAA</sequence>
<dbReference type="Proteomes" id="UP001143910">
    <property type="component" value="Unassembled WGS sequence"/>
</dbReference>